<protein>
    <submittedName>
        <fullName evidence="1">Uncharacterized protein</fullName>
    </submittedName>
</protein>
<sequence>MRYENEQGNVLTQWLYNNSDHRWLTQLDTLLATSYHIPLHDYTPDTLAA</sequence>
<name>A0AAI9KQ45_AERCA</name>
<dbReference type="Proteomes" id="UP000887009">
    <property type="component" value="Unassembled WGS sequence"/>
</dbReference>
<gene>
    <name evidence="1" type="ORF">KAM348_11920</name>
</gene>
<evidence type="ECO:0000313" key="2">
    <source>
        <dbReference type="Proteomes" id="UP000887009"/>
    </source>
</evidence>
<proteinExistence type="predicted"/>
<dbReference type="AlphaFoldDB" id="A0AAI9KQ45"/>
<comment type="caution">
    <text evidence="1">The sequence shown here is derived from an EMBL/GenBank/DDBJ whole genome shotgun (WGS) entry which is preliminary data.</text>
</comment>
<accession>A0AAI9KQ45</accession>
<dbReference type="EMBL" id="BPNL01000010">
    <property type="protein sequence ID" value="GJA53769.1"/>
    <property type="molecule type" value="Genomic_DNA"/>
</dbReference>
<evidence type="ECO:0000313" key="1">
    <source>
        <dbReference type="EMBL" id="GJA53769.1"/>
    </source>
</evidence>
<organism evidence="1 2">
    <name type="scientific">Aeromonas caviae</name>
    <name type="common">Aeromonas punctata</name>
    <dbReference type="NCBI Taxonomy" id="648"/>
    <lineage>
        <taxon>Bacteria</taxon>
        <taxon>Pseudomonadati</taxon>
        <taxon>Pseudomonadota</taxon>
        <taxon>Gammaproteobacteria</taxon>
        <taxon>Aeromonadales</taxon>
        <taxon>Aeromonadaceae</taxon>
        <taxon>Aeromonas</taxon>
    </lineage>
</organism>
<reference evidence="1" key="1">
    <citation type="submission" date="2021-07" db="EMBL/GenBank/DDBJ databases">
        <title>Draft genome sequence of carbapenem-resistant Aeromonas spp. in Japan.</title>
        <authorList>
            <person name="Maehana S."/>
            <person name="Suzuki M."/>
            <person name="Kitasato H."/>
        </authorList>
    </citation>
    <scope>NUCLEOTIDE SEQUENCE</scope>
    <source>
        <strain evidence="1">KAM348</strain>
    </source>
</reference>